<feature type="transmembrane region" description="Helical" evidence="5">
    <location>
        <begin position="153"/>
        <end position="173"/>
    </location>
</feature>
<feature type="transmembrane region" description="Helical" evidence="5">
    <location>
        <begin position="265"/>
        <end position="286"/>
    </location>
</feature>
<keyword evidence="3 5" id="KW-1133">Transmembrane helix</keyword>
<evidence type="ECO:0000256" key="3">
    <source>
        <dbReference type="ARBA" id="ARBA00022989"/>
    </source>
</evidence>
<comment type="subcellular location">
    <subcellularLocation>
        <location evidence="1">Membrane</location>
        <topology evidence="1">Multi-pass membrane protein</topology>
    </subcellularLocation>
</comment>
<feature type="transmembrane region" description="Helical" evidence="5">
    <location>
        <begin position="48"/>
        <end position="72"/>
    </location>
</feature>
<keyword evidence="6" id="KW-0813">Transport</keyword>
<proteinExistence type="predicted"/>
<organism evidence="6 7">
    <name type="scientific">Tribonema minus</name>
    <dbReference type="NCBI Taxonomy" id="303371"/>
    <lineage>
        <taxon>Eukaryota</taxon>
        <taxon>Sar</taxon>
        <taxon>Stramenopiles</taxon>
        <taxon>Ochrophyta</taxon>
        <taxon>PX clade</taxon>
        <taxon>Xanthophyceae</taxon>
        <taxon>Tribonematales</taxon>
        <taxon>Tribonemataceae</taxon>
        <taxon>Tribonema</taxon>
    </lineage>
</organism>
<reference evidence="6" key="1">
    <citation type="submission" date="2021-02" db="EMBL/GenBank/DDBJ databases">
        <title>First Annotated Genome of the Yellow-green Alga Tribonema minus.</title>
        <authorList>
            <person name="Mahan K.M."/>
        </authorList>
    </citation>
    <scope>NUCLEOTIDE SEQUENCE</scope>
    <source>
        <strain evidence="6">UTEX B ZZ1240</strain>
    </source>
</reference>
<evidence type="ECO:0000313" key="6">
    <source>
        <dbReference type="EMBL" id="KAG5183409.1"/>
    </source>
</evidence>
<feature type="transmembrane region" description="Helical" evidence="5">
    <location>
        <begin position="193"/>
        <end position="213"/>
    </location>
</feature>
<evidence type="ECO:0000256" key="1">
    <source>
        <dbReference type="ARBA" id="ARBA00004141"/>
    </source>
</evidence>
<dbReference type="AlphaFoldDB" id="A0A835Z583"/>
<name>A0A835Z583_9STRA</name>
<dbReference type="InterPro" id="IPR037185">
    <property type="entry name" value="EmrE-like"/>
</dbReference>
<dbReference type="Gene3D" id="1.10.3730.20">
    <property type="match status" value="1"/>
</dbReference>
<dbReference type="NCBIfam" id="TIGR00803">
    <property type="entry name" value="nst"/>
    <property type="match status" value="1"/>
</dbReference>
<feature type="transmembrane region" description="Helical" evidence="5">
    <location>
        <begin position="17"/>
        <end position="36"/>
    </location>
</feature>
<dbReference type="GO" id="GO:0000139">
    <property type="term" value="C:Golgi membrane"/>
    <property type="evidence" value="ECO:0007669"/>
    <property type="project" value="InterPro"/>
</dbReference>
<dbReference type="GO" id="GO:0015165">
    <property type="term" value="F:pyrimidine nucleotide-sugar transmembrane transporter activity"/>
    <property type="evidence" value="ECO:0007669"/>
    <property type="project" value="InterPro"/>
</dbReference>
<evidence type="ECO:0000256" key="2">
    <source>
        <dbReference type="ARBA" id="ARBA00022692"/>
    </source>
</evidence>
<keyword evidence="6" id="KW-0762">Sugar transport</keyword>
<sequence>MTAAEKSLKNYQTKRQVQAIALVTLVVQNSALALLMRYSRRVPVKEGSLYAASTAVVCAEVVKVAASLLLQLKDDRDLRGLWQTVKRDIFCQPWDTQKMAVPAALYCMQNNLAYIAISNLDSPTYQLLYQMKILTTATFSVTLLGHALNAQQWASLCMLVAGVGLVQLTQNSTARSSYSSSGGSSSEFAQNSMMGLAAVAAACVTSGFAGVYFEKVLKASNVSIWIRNMQLAGYGAAIGLAGVYAGPDARAVVEHGFLYGYNWKVWGAVLLNSLGGLVVAVVVKYADNVVKGFATSISILMTSIFSLVFFNFNFNIRFMAGAAMVIYSTYLYGQLRRRSLAPQW</sequence>
<feature type="transmembrane region" description="Helical" evidence="5">
    <location>
        <begin position="293"/>
        <end position="310"/>
    </location>
</feature>
<dbReference type="SUPFAM" id="SSF103481">
    <property type="entry name" value="Multidrug resistance efflux transporter EmrE"/>
    <property type="match status" value="1"/>
</dbReference>
<protein>
    <submittedName>
        <fullName evidence="6">Nucleotide-sugar transporter-domain-containing protein</fullName>
    </submittedName>
</protein>
<dbReference type="PIRSF" id="PIRSF005799">
    <property type="entry name" value="UDP-gal_transpt"/>
    <property type="match status" value="1"/>
</dbReference>
<evidence type="ECO:0000256" key="5">
    <source>
        <dbReference type="SAM" id="Phobius"/>
    </source>
</evidence>
<comment type="caution">
    <text evidence="6">The sequence shown here is derived from an EMBL/GenBank/DDBJ whole genome shotgun (WGS) entry which is preliminary data.</text>
</comment>
<dbReference type="Pfam" id="PF04142">
    <property type="entry name" value="Nuc_sug_transp"/>
    <property type="match status" value="1"/>
</dbReference>
<keyword evidence="4 5" id="KW-0472">Membrane</keyword>
<dbReference type="EMBL" id="JAFCMP010000212">
    <property type="protein sequence ID" value="KAG5183409.1"/>
    <property type="molecule type" value="Genomic_DNA"/>
</dbReference>
<feature type="transmembrane region" description="Helical" evidence="5">
    <location>
        <begin position="316"/>
        <end position="333"/>
    </location>
</feature>
<accession>A0A835Z583</accession>
<dbReference type="Proteomes" id="UP000664859">
    <property type="component" value="Unassembled WGS sequence"/>
</dbReference>
<dbReference type="InterPro" id="IPR007271">
    <property type="entry name" value="Nuc_sug_transpt"/>
</dbReference>
<dbReference type="PANTHER" id="PTHR10231">
    <property type="entry name" value="NUCLEOTIDE-SUGAR TRANSMEMBRANE TRANSPORTER"/>
    <property type="match status" value="1"/>
</dbReference>
<evidence type="ECO:0000313" key="7">
    <source>
        <dbReference type="Proteomes" id="UP000664859"/>
    </source>
</evidence>
<gene>
    <name evidence="6" type="ORF">JKP88DRAFT_257628</name>
</gene>
<keyword evidence="2 5" id="KW-0812">Transmembrane</keyword>
<feature type="transmembrane region" description="Helical" evidence="5">
    <location>
        <begin position="225"/>
        <end position="245"/>
    </location>
</feature>
<dbReference type="OrthoDB" id="408493at2759"/>
<keyword evidence="7" id="KW-1185">Reference proteome</keyword>
<evidence type="ECO:0000256" key="4">
    <source>
        <dbReference type="ARBA" id="ARBA00023136"/>
    </source>
</evidence>